<dbReference type="SUPFAM" id="SSF56349">
    <property type="entry name" value="DNA breaking-rejoining enzymes"/>
    <property type="match status" value="1"/>
</dbReference>
<keyword evidence="2" id="KW-0813">Transport</keyword>
<dbReference type="InterPro" id="IPR010998">
    <property type="entry name" value="Integrase_recombinase_N"/>
</dbReference>
<dbReference type="PROSITE" id="PS51898">
    <property type="entry name" value="TYR_RECOMBINASE"/>
    <property type="match status" value="1"/>
</dbReference>
<evidence type="ECO:0000256" key="1">
    <source>
        <dbReference type="ARBA" id="ARBA00004370"/>
    </source>
</evidence>
<dbReference type="GO" id="GO:0016020">
    <property type="term" value="C:membrane"/>
    <property type="evidence" value="ECO:0007669"/>
    <property type="project" value="UniProtKB-SubCell"/>
</dbReference>
<dbReference type="Gene3D" id="1.10.443.10">
    <property type="entry name" value="Intergrase catalytic core"/>
    <property type="match status" value="1"/>
</dbReference>
<dbReference type="EMBL" id="CAEZUD010000011">
    <property type="protein sequence ID" value="CAB4586301.1"/>
    <property type="molecule type" value="Genomic_DNA"/>
</dbReference>
<gene>
    <name evidence="19" type="ORF">UFOPK1778_00370</name>
</gene>
<dbReference type="InterPro" id="IPR002104">
    <property type="entry name" value="Integrase_catalytic"/>
</dbReference>
<dbReference type="AlphaFoldDB" id="A0A6J6FBL9"/>
<feature type="domain" description="Core-binding (CB)" evidence="18">
    <location>
        <begin position="1"/>
        <end position="50"/>
    </location>
</feature>
<dbReference type="GO" id="GO:0051537">
    <property type="term" value="F:2 iron, 2 sulfur cluster binding"/>
    <property type="evidence" value="ECO:0007669"/>
    <property type="project" value="UniProtKB-KW"/>
</dbReference>
<dbReference type="SUPFAM" id="SSF47823">
    <property type="entry name" value="lambda integrase-like, N-terminal domain"/>
    <property type="match status" value="1"/>
</dbReference>
<keyword evidence="5" id="KW-0001">2Fe-2S</keyword>
<feature type="domain" description="Rieske" evidence="16">
    <location>
        <begin position="397"/>
        <end position="488"/>
    </location>
</feature>
<comment type="subcellular location">
    <subcellularLocation>
        <location evidence="1">Membrane</location>
    </subcellularLocation>
</comment>
<dbReference type="PROSITE" id="PS51296">
    <property type="entry name" value="RIESKE"/>
    <property type="match status" value="1"/>
</dbReference>
<dbReference type="Gene3D" id="1.10.150.130">
    <property type="match status" value="1"/>
</dbReference>
<dbReference type="SUPFAM" id="SSF50022">
    <property type="entry name" value="ISP domain"/>
    <property type="match status" value="1"/>
</dbReference>
<protein>
    <recommendedName>
        <fullName evidence="14">Rieske iron-sulfur protein</fullName>
    </recommendedName>
</protein>
<evidence type="ECO:0000256" key="15">
    <source>
        <dbReference type="SAM" id="Phobius"/>
    </source>
</evidence>
<keyword evidence="7" id="KW-0229">DNA integration</keyword>
<keyword evidence="12 15" id="KW-0472">Membrane</keyword>
<feature type="transmembrane region" description="Helical" evidence="15">
    <location>
        <begin position="251"/>
        <end position="269"/>
    </location>
</feature>
<evidence type="ECO:0000259" key="16">
    <source>
        <dbReference type="PROSITE" id="PS51296"/>
    </source>
</evidence>
<evidence type="ECO:0000256" key="11">
    <source>
        <dbReference type="ARBA" id="ARBA00023125"/>
    </source>
</evidence>
<organism evidence="19">
    <name type="scientific">freshwater metagenome</name>
    <dbReference type="NCBI Taxonomy" id="449393"/>
    <lineage>
        <taxon>unclassified sequences</taxon>
        <taxon>metagenomes</taxon>
        <taxon>ecological metagenomes</taxon>
    </lineage>
</organism>
<keyword evidence="9" id="KW-0408">Iron</keyword>
<evidence type="ECO:0000256" key="8">
    <source>
        <dbReference type="ARBA" id="ARBA00022989"/>
    </source>
</evidence>
<keyword evidence="13" id="KW-0233">DNA recombination</keyword>
<dbReference type="PROSITE" id="PS51900">
    <property type="entry name" value="CB"/>
    <property type="match status" value="1"/>
</dbReference>
<dbReference type="GO" id="GO:0015074">
    <property type="term" value="P:DNA integration"/>
    <property type="evidence" value="ECO:0007669"/>
    <property type="project" value="UniProtKB-KW"/>
</dbReference>
<evidence type="ECO:0000313" key="19">
    <source>
        <dbReference type="EMBL" id="CAB4586301.1"/>
    </source>
</evidence>
<dbReference type="GO" id="GO:0003677">
    <property type="term" value="F:DNA binding"/>
    <property type="evidence" value="ECO:0007669"/>
    <property type="project" value="UniProtKB-KW"/>
</dbReference>
<sequence>MFLSDHSLKFKALTEDDISTFETSLQASGLSSSSINRCISALKSFYKYAALEHDVINPMQSIERRKLAQKLPKALTISEITAMIDSAKRVGDIISLRDHAILELLYGTGARVSEVVGINLNDVSVPEDMLNASVTVKLRGKGSKERIVPIGSFAFSALQEYLVRTRPSLVEKRAGSSVETALFLNNRGTRLSRVSAWQIVSDAADAAEKKVAILFLISALGAVLLIYSYIFVREDVWFFIPVMGDTNAKQFGIGMGMAISLFFIGMGAIQWARTLMPDNEVVAQRHEFRSEDADREDFVATVKERAGVAGLGRRPFIKRSLGLALGLAGLSPLVLLRDLGPLPKNELSKTSWKAGTRLVTDPGDRPIRPSDLEVGSVAQILPELAPGQKRTLEDIGKDAVLLIRVRPAEFNLDAERLSWTHEGIIAFSKICSHMGCAVALYEQQTKHLLCPCHQSTFDVTRAAKVIFGPAARPLPQLAITVDSEGYLVAQQGFTEPVGPSFWERSS</sequence>
<keyword evidence="4 15" id="KW-0812">Transmembrane</keyword>
<dbReference type="GO" id="GO:0006310">
    <property type="term" value="P:DNA recombination"/>
    <property type="evidence" value="ECO:0007669"/>
    <property type="project" value="UniProtKB-KW"/>
</dbReference>
<dbReference type="Pfam" id="PF19297">
    <property type="entry name" value="QcrA_N"/>
    <property type="match status" value="1"/>
</dbReference>
<evidence type="ECO:0000256" key="2">
    <source>
        <dbReference type="ARBA" id="ARBA00022448"/>
    </source>
</evidence>
<dbReference type="InterPro" id="IPR013762">
    <property type="entry name" value="Integrase-like_cat_sf"/>
</dbReference>
<evidence type="ECO:0000256" key="10">
    <source>
        <dbReference type="ARBA" id="ARBA00023014"/>
    </source>
</evidence>
<dbReference type="PANTHER" id="PTHR30349:SF81">
    <property type="entry name" value="TYROSINE RECOMBINASE XERC"/>
    <property type="match status" value="1"/>
</dbReference>
<dbReference type="Pfam" id="PF00355">
    <property type="entry name" value="Rieske"/>
    <property type="match status" value="1"/>
</dbReference>
<evidence type="ECO:0000256" key="7">
    <source>
        <dbReference type="ARBA" id="ARBA00022908"/>
    </source>
</evidence>
<keyword evidence="8 15" id="KW-1133">Transmembrane helix</keyword>
<feature type="transmembrane region" description="Helical" evidence="15">
    <location>
        <begin position="211"/>
        <end position="231"/>
    </location>
</feature>
<dbReference type="InterPro" id="IPR017941">
    <property type="entry name" value="Rieske_2Fe-2S"/>
</dbReference>
<evidence type="ECO:0000256" key="4">
    <source>
        <dbReference type="ARBA" id="ARBA00022692"/>
    </source>
</evidence>
<keyword evidence="10" id="KW-0411">Iron-sulfur</keyword>
<dbReference type="Pfam" id="PF02899">
    <property type="entry name" value="Phage_int_SAM_1"/>
    <property type="match status" value="1"/>
</dbReference>
<keyword evidence="11" id="KW-0238">DNA-binding</keyword>
<evidence type="ECO:0000256" key="5">
    <source>
        <dbReference type="ARBA" id="ARBA00022714"/>
    </source>
</evidence>
<dbReference type="InterPro" id="IPR044068">
    <property type="entry name" value="CB"/>
</dbReference>
<evidence type="ECO:0000256" key="6">
    <source>
        <dbReference type="ARBA" id="ARBA00022723"/>
    </source>
</evidence>
<dbReference type="InterPro" id="IPR011010">
    <property type="entry name" value="DNA_brk_join_enz"/>
</dbReference>
<name>A0A6J6FBL9_9ZZZZ</name>
<dbReference type="PANTHER" id="PTHR30349">
    <property type="entry name" value="PHAGE INTEGRASE-RELATED"/>
    <property type="match status" value="1"/>
</dbReference>
<evidence type="ECO:0000259" key="18">
    <source>
        <dbReference type="PROSITE" id="PS51900"/>
    </source>
</evidence>
<keyword evidence="3" id="KW-0249">Electron transport</keyword>
<dbReference type="GO" id="GO:0046872">
    <property type="term" value="F:metal ion binding"/>
    <property type="evidence" value="ECO:0007669"/>
    <property type="project" value="UniProtKB-KW"/>
</dbReference>
<evidence type="ECO:0000259" key="17">
    <source>
        <dbReference type="PROSITE" id="PS51898"/>
    </source>
</evidence>
<dbReference type="InterPro" id="IPR036922">
    <property type="entry name" value="Rieske_2Fe-2S_sf"/>
</dbReference>
<feature type="domain" description="Tyr recombinase" evidence="17">
    <location>
        <begin position="70"/>
        <end position="207"/>
    </location>
</feature>
<evidence type="ECO:0000256" key="9">
    <source>
        <dbReference type="ARBA" id="ARBA00023004"/>
    </source>
</evidence>
<dbReference type="InterPro" id="IPR050090">
    <property type="entry name" value="Tyrosine_recombinase_XerCD"/>
</dbReference>
<evidence type="ECO:0000256" key="13">
    <source>
        <dbReference type="ARBA" id="ARBA00023172"/>
    </source>
</evidence>
<proteinExistence type="predicted"/>
<reference evidence="19" key="1">
    <citation type="submission" date="2020-05" db="EMBL/GenBank/DDBJ databases">
        <authorList>
            <person name="Chiriac C."/>
            <person name="Salcher M."/>
            <person name="Ghai R."/>
            <person name="Kavagutti S V."/>
        </authorList>
    </citation>
    <scope>NUCLEOTIDE SEQUENCE</scope>
</reference>
<dbReference type="InterPro" id="IPR004107">
    <property type="entry name" value="Integrase_SAM-like_N"/>
</dbReference>
<accession>A0A6J6FBL9</accession>
<dbReference type="InterPro" id="IPR045603">
    <property type="entry name" value="QcrA_N"/>
</dbReference>
<evidence type="ECO:0000256" key="12">
    <source>
        <dbReference type="ARBA" id="ARBA00023136"/>
    </source>
</evidence>
<evidence type="ECO:0000256" key="14">
    <source>
        <dbReference type="ARBA" id="ARBA00032409"/>
    </source>
</evidence>
<dbReference type="Gene3D" id="2.102.10.10">
    <property type="entry name" value="Rieske [2Fe-2S] iron-sulphur domain"/>
    <property type="match status" value="1"/>
</dbReference>
<keyword evidence="6" id="KW-0479">Metal-binding</keyword>
<dbReference type="CDD" id="cd03467">
    <property type="entry name" value="Rieske"/>
    <property type="match status" value="1"/>
</dbReference>
<evidence type="ECO:0000256" key="3">
    <source>
        <dbReference type="ARBA" id="ARBA00022660"/>
    </source>
</evidence>
<keyword evidence="3" id="KW-0679">Respiratory chain</keyword>